<keyword evidence="2" id="KW-1185">Reference proteome</keyword>
<protein>
    <submittedName>
        <fullName evidence="1">Uncharacterized protein</fullName>
    </submittedName>
</protein>
<comment type="caution">
    <text evidence="1">The sequence shown here is derived from an EMBL/GenBank/DDBJ whole genome shotgun (WGS) entry which is preliminary data.</text>
</comment>
<name>A0A9D5H6N2_9LILI</name>
<evidence type="ECO:0000313" key="1">
    <source>
        <dbReference type="EMBL" id="KAJ0965238.1"/>
    </source>
</evidence>
<reference evidence="1" key="1">
    <citation type="submission" date="2021-03" db="EMBL/GenBank/DDBJ databases">
        <authorList>
            <person name="Li Z."/>
            <person name="Yang C."/>
        </authorList>
    </citation>
    <scope>NUCLEOTIDE SEQUENCE</scope>
    <source>
        <strain evidence="1">Dzin_1.0</strain>
        <tissue evidence="1">Leaf</tissue>
    </source>
</reference>
<evidence type="ECO:0000313" key="2">
    <source>
        <dbReference type="Proteomes" id="UP001085076"/>
    </source>
</evidence>
<dbReference type="Proteomes" id="UP001085076">
    <property type="component" value="Miscellaneous, Linkage group lg08"/>
</dbReference>
<proteinExistence type="predicted"/>
<accession>A0A9D5H6N2</accession>
<organism evidence="1 2">
    <name type="scientific">Dioscorea zingiberensis</name>
    <dbReference type="NCBI Taxonomy" id="325984"/>
    <lineage>
        <taxon>Eukaryota</taxon>
        <taxon>Viridiplantae</taxon>
        <taxon>Streptophyta</taxon>
        <taxon>Embryophyta</taxon>
        <taxon>Tracheophyta</taxon>
        <taxon>Spermatophyta</taxon>
        <taxon>Magnoliopsida</taxon>
        <taxon>Liliopsida</taxon>
        <taxon>Dioscoreales</taxon>
        <taxon>Dioscoreaceae</taxon>
        <taxon>Dioscorea</taxon>
    </lineage>
</organism>
<gene>
    <name evidence="1" type="ORF">J5N97_026376</name>
</gene>
<reference evidence="1" key="2">
    <citation type="journal article" date="2022" name="Hortic Res">
        <title>The genome of Dioscorea zingiberensis sheds light on the biosynthesis, origin and evolution of the medicinally important diosgenin saponins.</title>
        <authorList>
            <person name="Li Y."/>
            <person name="Tan C."/>
            <person name="Li Z."/>
            <person name="Guo J."/>
            <person name="Li S."/>
            <person name="Chen X."/>
            <person name="Wang C."/>
            <person name="Dai X."/>
            <person name="Yang H."/>
            <person name="Song W."/>
            <person name="Hou L."/>
            <person name="Xu J."/>
            <person name="Tong Z."/>
            <person name="Xu A."/>
            <person name="Yuan X."/>
            <person name="Wang W."/>
            <person name="Yang Q."/>
            <person name="Chen L."/>
            <person name="Sun Z."/>
            <person name="Wang K."/>
            <person name="Pan B."/>
            <person name="Chen J."/>
            <person name="Bao Y."/>
            <person name="Liu F."/>
            <person name="Qi X."/>
            <person name="Gang D.R."/>
            <person name="Wen J."/>
            <person name="Li J."/>
        </authorList>
    </citation>
    <scope>NUCLEOTIDE SEQUENCE</scope>
    <source>
        <strain evidence="1">Dzin_1.0</strain>
    </source>
</reference>
<sequence>MELQQHSNGINMILFPIFIIDYALQVVCNSESKVGSGDSHPRGARGGIMVRNKSTAALIRRSSICFNMWGNSM</sequence>
<dbReference type="AlphaFoldDB" id="A0A9D5H6N2"/>
<dbReference type="EMBL" id="JAGGNH010000008">
    <property type="protein sequence ID" value="KAJ0965238.1"/>
    <property type="molecule type" value="Genomic_DNA"/>
</dbReference>